<proteinExistence type="predicted"/>
<organism evidence="1 2">
    <name type="scientific">Candidatus Giovannonibacteria bacterium GW2011_GWB1_44_23</name>
    <dbReference type="NCBI Taxonomy" id="1618652"/>
    <lineage>
        <taxon>Bacteria</taxon>
        <taxon>Candidatus Giovannoniibacteriota</taxon>
    </lineage>
</organism>
<dbReference type="Proteomes" id="UP000033977">
    <property type="component" value="Unassembled WGS sequence"/>
</dbReference>
<dbReference type="AlphaFoldDB" id="A0A0G1IE50"/>
<dbReference type="EMBL" id="LCIN01000002">
    <property type="protein sequence ID" value="KKT57651.1"/>
    <property type="molecule type" value="Genomic_DNA"/>
</dbReference>
<gene>
    <name evidence="1" type="ORF">UW49_C0002G0047</name>
</gene>
<reference evidence="1 2" key="1">
    <citation type="journal article" date="2015" name="Nature">
        <title>rRNA introns, odd ribosomes, and small enigmatic genomes across a large radiation of phyla.</title>
        <authorList>
            <person name="Brown C.T."/>
            <person name="Hug L.A."/>
            <person name="Thomas B.C."/>
            <person name="Sharon I."/>
            <person name="Castelle C.J."/>
            <person name="Singh A."/>
            <person name="Wilkins M.J."/>
            <person name="Williams K.H."/>
            <person name="Banfield J.F."/>
        </authorList>
    </citation>
    <scope>NUCLEOTIDE SEQUENCE [LARGE SCALE GENOMIC DNA]</scope>
</reference>
<protein>
    <submittedName>
        <fullName evidence="1">Uncharacterized protein</fullName>
    </submittedName>
</protein>
<comment type="caution">
    <text evidence="1">The sequence shown here is derived from an EMBL/GenBank/DDBJ whole genome shotgun (WGS) entry which is preliminary data.</text>
</comment>
<evidence type="ECO:0000313" key="2">
    <source>
        <dbReference type="Proteomes" id="UP000033977"/>
    </source>
</evidence>
<sequence length="168" mass="19191">MISLLCPAVFQEIGRIAAAVCLLRSKNGNGGYMHRAGVQWTRGPEPRVVADKISPYISDQFGQSVLYRTVRNLNEVYIDCEEFDTAVILSEQLQKVVFESFGFFCDRQVDDNYIGMLLIEYKETVEKAIADLKATRSWFKDSRIAEIRWRLEKVYMRPGPAISSKSPL</sequence>
<accession>A0A0G1IE50</accession>
<evidence type="ECO:0000313" key="1">
    <source>
        <dbReference type="EMBL" id="KKT57651.1"/>
    </source>
</evidence>
<name>A0A0G1IE50_9BACT</name>